<feature type="transmembrane region" description="Helical" evidence="1">
    <location>
        <begin position="91"/>
        <end position="111"/>
    </location>
</feature>
<dbReference type="Proteomes" id="UP001183176">
    <property type="component" value="Unassembled WGS sequence"/>
</dbReference>
<evidence type="ECO:0000313" key="3">
    <source>
        <dbReference type="EMBL" id="MDT0263526.1"/>
    </source>
</evidence>
<organism evidence="3 4">
    <name type="scientific">Jatrophihabitans lederbergiae</name>
    <dbReference type="NCBI Taxonomy" id="3075547"/>
    <lineage>
        <taxon>Bacteria</taxon>
        <taxon>Bacillati</taxon>
        <taxon>Actinomycetota</taxon>
        <taxon>Actinomycetes</taxon>
        <taxon>Jatrophihabitantales</taxon>
        <taxon>Jatrophihabitantaceae</taxon>
        <taxon>Jatrophihabitans</taxon>
    </lineage>
</organism>
<dbReference type="InterPro" id="IPR026841">
    <property type="entry name" value="Aur1/Ipt1"/>
</dbReference>
<evidence type="ECO:0000256" key="1">
    <source>
        <dbReference type="SAM" id="Phobius"/>
    </source>
</evidence>
<keyword evidence="1" id="KW-0812">Transmembrane</keyword>
<comment type="caution">
    <text evidence="3">The sequence shown here is derived from an EMBL/GenBank/DDBJ whole genome shotgun (WGS) entry which is preliminary data.</text>
</comment>
<dbReference type="RefSeq" id="WP_311424672.1">
    <property type="nucleotide sequence ID" value="NZ_JAVREH010000042.1"/>
</dbReference>
<feature type="domain" description="Inositolphosphotransferase Aur1/Ipt1" evidence="2">
    <location>
        <begin position="33"/>
        <end position="88"/>
    </location>
</feature>
<accession>A0ABU2JFK5</accession>
<keyword evidence="1" id="KW-1133">Transmembrane helix</keyword>
<dbReference type="Pfam" id="PF14378">
    <property type="entry name" value="PAP2_3"/>
    <property type="match status" value="1"/>
</dbReference>
<proteinExistence type="predicted"/>
<name>A0ABU2JFK5_9ACTN</name>
<sequence length="139" mass="14457">MPSTTPSAASSPAACPKPKATPPTCCAGNAGLPGAYRSARTVLAVVTGSALIGFWRFPTAPPRLLTGGGFHDTLAAYGSWGWWGRLTSRRWLRALAIAYPVLTALVVLGAANHYLTAVVAAAGLWLLADLGCGTWHGRR</sequence>
<evidence type="ECO:0000313" key="4">
    <source>
        <dbReference type="Proteomes" id="UP001183176"/>
    </source>
</evidence>
<gene>
    <name evidence="3" type="ORF">RM423_19275</name>
</gene>
<evidence type="ECO:0000259" key="2">
    <source>
        <dbReference type="Pfam" id="PF14378"/>
    </source>
</evidence>
<keyword evidence="1" id="KW-0472">Membrane</keyword>
<dbReference type="EMBL" id="JAVREH010000042">
    <property type="protein sequence ID" value="MDT0263526.1"/>
    <property type="molecule type" value="Genomic_DNA"/>
</dbReference>
<reference evidence="4" key="1">
    <citation type="submission" date="2023-07" db="EMBL/GenBank/DDBJ databases">
        <title>30 novel species of actinomycetes from the DSMZ collection.</title>
        <authorList>
            <person name="Nouioui I."/>
        </authorList>
    </citation>
    <scope>NUCLEOTIDE SEQUENCE [LARGE SCALE GENOMIC DNA]</scope>
    <source>
        <strain evidence="4">DSM 44399</strain>
    </source>
</reference>
<keyword evidence="4" id="KW-1185">Reference proteome</keyword>
<feature type="transmembrane region" description="Helical" evidence="1">
    <location>
        <begin position="117"/>
        <end position="135"/>
    </location>
</feature>
<protein>
    <submittedName>
        <fullName evidence="3">Phosphatase PAP2 family protein</fullName>
    </submittedName>
</protein>